<evidence type="ECO:0000313" key="1">
    <source>
        <dbReference type="EMBL" id="BAA17193.1"/>
    </source>
</evidence>
<reference evidence="1 2" key="2">
    <citation type="journal article" date="1996" name="DNA Res.">
        <title>Sequence analysis of the genome of the unicellular cyanobacterium Synechocystis sp. strain PCC6803. II. Sequence determination of the entire genome and assignment of potential protein-coding regions.</title>
        <authorList>
            <person name="Kaneko T."/>
            <person name="Sato S."/>
            <person name="Kotani H."/>
            <person name="Tanaka A."/>
            <person name="Asamizu E."/>
            <person name="Nakamura Y."/>
            <person name="Miyajima N."/>
            <person name="Hirosawa M."/>
            <person name="Sugiura M."/>
            <person name="Sasamoto S."/>
            <person name="Kimura T."/>
            <person name="Hosouchi T."/>
            <person name="Matsuno A."/>
            <person name="Muraki A."/>
            <person name="Nakazaki N."/>
            <person name="Naruo K."/>
            <person name="Okumura S."/>
            <person name="Shimpo S."/>
            <person name="Takeuchi C."/>
            <person name="Wada T."/>
            <person name="Watanabe A."/>
            <person name="Yamada M."/>
            <person name="Yasuda M."/>
            <person name="Tabata S."/>
        </authorList>
    </citation>
    <scope>NUCLEOTIDE SEQUENCE [LARGE SCALE GENOMIC DNA]</scope>
    <source>
        <strain evidence="2">ATCC 27184 / PCC 6803 / Kazusa</strain>
    </source>
</reference>
<gene>
    <name evidence="1" type="ordered locus">slr1384</name>
</gene>
<dbReference type="InterPro" id="IPR019994">
    <property type="entry name" value="Lipid-A-disac_synthase-rel_put"/>
</dbReference>
<dbReference type="InParanoid" id="P73167"/>
<dbReference type="AlphaFoldDB" id="P73167"/>
<dbReference type="Proteomes" id="UP000001425">
    <property type="component" value="Chromosome"/>
</dbReference>
<dbReference type="NCBIfam" id="TIGR03492">
    <property type="entry name" value="lipid-A-disaccharide synthase-related protein"/>
    <property type="match status" value="1"/>
</dbReference>
<dbReference type="KEGG" id="syn:slr1384"/>
<protein>
    <submittedName>
        <fullName evidence="1">Slr1384 protein</fullName>
    </submittedName>
</protein>
<dbReference type="PANTHER" id="PTHR39517">
    <property type="entry name" value="SLL0192 PROTEIN"/>
    <property type="match status" value="1"/>
</dbReference>
<sequence>MKILFISNGHGEDLNAGLIIDALQRRSPEFELFALPLVGEGKAYQNRGISIIAPTQPLPSGGIIYTGFLTWWRDIVGGLVGLTIKQIKALLKQKHQFDLIVAIGDIVPLAFARLSGKPYLSFLVANSSYYEGRLSLPFTVTWCLKSRHCLGAIAKDNFTAQDLSQRGINIRWLGYPIMDALQPTGQQLRRDSKTLIALLPGSRVPEAVHNLAQLLPLCGAIAQEKAVDFWAALVPAVTVEHLQNLAREHGWQYHGDRLEKDNCTIHCSWDQFADILHQADLVLGMAGTAVEQAVGLGKPVLQIPGHGPQFTYGFAEAQMRLLGCSVTTVGKNPQEANLISQASQKALAILADQHYQQRCRHNGQERIGSPGGSLAIANHIAATAKTLADKG</sequence>
<dbReference type="EnsemblBacteria" id="BAA17193">
    <property type="protein sequence ID" value="BAA17193"/>
    <property type="gene ID" value="BAA17193"/>
</dbReference>
<proteinExistence type="predicted"/>
<dbReference type="PIR" id="S75279">
    <property type="entry name" value="S75279"/>
</dbReference>
<accession>P73167</accession>
<dbReference type="eggNOG" id="COG4370">
    <property type="taxonomic scope" value="Bacteria"/>
</dbReference>
<dbReference type="STRING" id="1148.gene:10498056"/>
<dbReference type="PANTHER" id="PTHR39517:SF1">
    <property type="entry name" value="LIPID-A-DISACCHARIDE SYNTHASE"/>
    <property type="match status" value="1"/>
</dbReference>
<name>P73167_SYNY3</name>
<keyword evidence="2" id="KW-1185">Reference proteome</keyword>
<dbReference type="PaxDb" id="1148-1652270"/>
<evidence type="ECO:0000313" key="2">
    <source>
        <dbReference type="Proteomes" id="UP000001425"/>
    </source>
</evidence>
<organism evidence="1 2">
    <name type="scientific">Synechocystis sp. (strain ATCC 27184 / PCC 6803 / Kazusa)</name>
    <dbReference type="NCBI Taxonomy" id="1111708"/>
    <lineage>
        <taxon>Bacteria</taxon>
        <taxon>Bacillati</taxon>
        <taxon>Cyanobacteriota</taxon>
        <taxon>Cyanophyceae</taxon>
        <taxon>Synechococcales</taxon>
        <taxon>Merismopediaceae</taxon>
        <taxon>Synechocystis</taxon>
    </lineage>
</organism>
<dbReference type="EMBL" id="BA000022">
    <property type="protein sequence ID" value="BAA17193.1"/>
    <property type="molecule type" value="Genomic_DNA"/>
</dbReference>
<dbReference type="SUPFAM" id="SSF53756">
    <property type="entry name" value="UDP-Glycosyltransferase/glycogen phosphorylase"/>
    <property type="match status" value="1"/>
</dbReference>
<reference evidence="1 2" key="1">
    <citation type="journal article" date="1995" name="DNA Res.">
        <title>Sequence analysis of the genome of the unicellular cyanobacterium Synechocystis sp. strain PCC6803. I. Sequence features in the 1 Mb region from map positions 64% to 92% of the genome.</title>
        <authorList>
            <person name="Kaneko T."/>
            <person name="Tanaka A."/>
            <person name="Sato S."/>
            <person name="Kotani H."/>
            <person name="Sazuka T."/>
            <person name="Miyajima N."/>
            <person name="Sugiura M."/>
            <person name="Tabata S."/>
        </authorList>
    </citation>
    <scope>NUCLEOTIDE SEQUENCE [LARGE SCALE GENOMIC DNA]</scope>
    <source>
        <strain evidence="2">ATCC 27184 / PCC 6803 / Kazusa</strain>
    </source>
</reference>
<dbReference type="PhylomeDB" id="P73167"/>